<proteinExistence type="predicted"/>
<dbReference type="EMBL" id="SJPN01000001">
    <property type="protein sequence ID" value="TWU08363.1"/>
    <property type="molecule type" value="Genomic_DNA"/>
</dbReference>
<gene>
    <name evidence="1" type="ORF">Pla52n_09450</name>
</gene>
<sequence>MQASTKNNDVIVGTSRDGDFVLESQSLATDAGFKNVSQSWFDQTFPIESSIENLVA</sequence>
<organism evidence="1 2">
    <name type="scientific">Stieleria varia</name>
    <dbReference type="NCBI Taxonomy" id="2528005"/>
    <lineage>
        <taxon>Bacteria</taxon>
        <taxon>Pseudomonadati</taxon>
        <taxon>Planctomycetota</taxon>
        <taxon>Planctomycetia</taxon>
        <taxon>Pirellulales</taxon>
        <taxon>Pirellulaceae</taxon>
        <taxon>Stieleria</taxon>
    </lineage>
</organism>
<keyword evidence="2" id="KW-1185">Reference proteome</keyword>
<reference evidence="1 2" key="1">
    <citation type="submission" date="2019-02" db="EMBL/GenBank/DDBJ databases">
        <title>Deep-cultivation of Planctomycetes and their phenomic and genomic characterization uncovers novel biology.</title>
        <authorList>
            <person name="Wiegand S."/>
            <person name="Jogler M."/>
            <person name="Boedeker C."/>
            <person name="Pinto D."/>
            <person name="Vollmers J."/>
            <person name="Rivas-Marin E."/>
            <person name="Kohn T."/>
            <person name="Peeters S.H."/>
            <person name="Heuer A."/>
            <person name="Rast P."/>
            <person name="Oberbeckmann S."/>
            <person name="Bunk B."/>
            <person name="Jeske O."/>
            <person name="Meyerdierks A."/>
            <person name="Storesund J.E."/>
            <person name="Kallscheuer N."/>
            <person name="Luecker S."/>
            <person name="Lage O.M."/>
            <person name="Pohl T."/>
            <person name="Merkel B.J."/>
            <person name="Hornburger P."/>
            <person name="Mueller R.-W."/>
            <person name="Bruemmer F."/>
            <person name="Labrenz M."/>
            <person name="Spormann A.M."/>
            <person name="Op Den Camp H."/>
            <person name="Overmann J."/>
            <person name="Amann R."/>
            <person name="Jetten M.S.M."/>
            <person name="Mascher T."/>
            <person name="Medema M.H."/>
            <person name="Devos D.P."/>
            <person name="Kaster A.-K."/>
            <person name="Ovreas L."/>
            <person name="Rohde M."/>
            <person name="Galperin M.Y."/>
            <person name="Jogler C."/>
        </authorList>
    </citation>
    <scope>NUCLEOTIDE SEQUENCE [LARGE SCALE GENOMIC DNA]</scope>
    <source>
        <strain evidence="1 2">Pla52n</strain>
    </source>
</reference>
<evidence type="ECO:0000313" key="1">
    <source>
        <dbReference type="EMBL" id="TWU08363.1"/>
    </source>
</evidence>
<name>A0A5C6B8F4_9BACT</name>
<comment type="caution">
    <text evidence="1">The sequence shown here is derived from an EMBL/GenBank/DDBJ whole genome shotgun (WGS) entry which is preliminary data.</text>
</comment>
<protein>
    <submittedName>
        <fullName evidence="1">Uncharacterized protein</fullName>
    </submittedName>
</protein>
<evidence type="ECO:0000313" key="2">
    <source>
        <dbReference type="Proteomes" id="UP000320176"/>
    </source>
</evidence>
<dbReference type="AlphaFoldDB" id="A0A5C6B8F4"/>
<accession>A0A5C6B8F4</accession>
<dbReference type="Proteomes" id="UP000320176">
    <property type="component" value="Unassembled WGS sequence"/>
</dbReference>
<dbReference type="RefSeq" id="WP_197454281.1">
    <property type="nucleotide sequence ID" value="NZ_CP151726.1"/>
</dbReference>